<dbReference type="Pfam" id="PF09565">
    <property type="entry name" value="RE_NgoFVII"/>
    <property type="match status" value="1"/>
</dbReference>
<dbReference type="AlphaFoldDB" id="A0A521DNM3"/>
<dbReference type="EMBL" id="FXTN01000006">
    <property type="protein sequence ID" value="SMO73202.1"/>
    <property type="molecule type" value="Genomic_DNA"/>
</dbReference>
<evidence type="ECO:0000313" key="3">
    <source>
        <dbReference type="Proteomes" id="UP000320300"/>
    </source>
</evidence>
<feature type="domain" description="Restriction endonuclease type II NgoFVII N-terminal" evidence="1">
    <location>
        <begin position="21"/>
        <end position="129"/>
    </location>
</feature>
<accession>A0A521DNM3</accession>
<proteinExistence type="predicted"/>
<keyword evidence="3" id="KW-1185">Reference proteome</keyword>
<name>A0A521DNM3_9SPHI</name>
<dbReference type="InterPro" id="IPR019065">
    <property type="entry name" value="RE_NgoFVII_N"/>
</dbReference>
<protein>
    <recommendedName>
        <fullName evidence="1">Restriction endonuclease type II NgoFVII N-terminal domain-containing protein</fullName>
    </recommendedName>
</protein>
<organism evidence="2 3">
    <name type="scientific">Pedobacter westerhofensis</name>
    <dbReference type="NCBI Taxonomy" id="425512"/>
    <lineage>
        <taxon>Bacteria</taxon>
        <taxon>Pseudomonadati</taxon>
        <taxon>Bacteroidota</taxon>
        <taxon>Sphingobacteriia</taxon>
        <taxon>Sphingobacteriales</taxon>
        <taxon>Sphingobacteriaceae</taxon>
        <taxon>Pedobacter</taxon>
    </lineage>
</organism>
<dbReference type="RefSeq" id="WP_142528555.1">
    <property type="nucleotide sequence ID" value="NZ_CBCSJO010000006.1"/>
</dbReference>
<gene>
    <name evidence="2" type="ORF">SAMN06265348_10629</name>
</gene>
<sequence>MLTINNTTDNNHLNGIKTSFLNSDKVIIVSPFLWDDLSFFPFEEMIHLSKITLVTRLKPFTADQYQKIEFMLKLFEFGEVHGVIIEVLIDNFLHGKVYVSIKAGSYREAIITSANFNRHGLIINNQWGVVIKDIIEIDKMVTEIRKHTFLDPLILDTVKKMKAVADQHPKKKREKEAGLDLSKFLKVSQNPLHINRKTTYWLKPIGVSDNPIPWAEPFDKAEYPLHFAKDPKGVKPGHIVIAYAVGHGHILSIFEVVSTTQKLPGESHRWAYYVMGKNLTPHYGERWYKHQFYLSKERVLALNLAEFNITPSGLNTFGTINFGGDKMRLTKEFCEYVIQKIMSINKEISEAPDL</sequence>
<evidence type="ECO:0000259" key="1">
    <source>
        <dbReference type="Pfam" id="PF09565"/>
    </source>
</evidence>
<evidence type="ECO:0000313" key="2">
    <source>
        <dbReference type="EMBL" id="SMO73202.1"/>
    </source>
</evidence>
<dbReference type="Gene3D" id="3.30.870.10">
    <property type="entry name" value="Endonuclease Chain A"/>
    <property type="match status" value="1"/>
</dbReference>
<reference evidence="2 3" key="1">
    <citation type="submission" date="2017-05" db="EMBL/GenBank/DDBJ databases">
        <authorList>
            <person name="Varghese N."/>
            <person name="Submissions S."/>
        </authorList>
    </citation>
    <scope>NUCLEOTIDE SEQUENCE [LARGE SCALE GENOMIC DNA]</scope>
    <source>
        <strain evidence="2 3">DSM 19036</strain>
    </source>
</reference>
<dbReference type="OrthoDB" id="2557728at2"/>
<dbReference type="Proteomes" id="UP000320300">
    <property type="component" value="Unassembled WGS sequence"/>
</dbReference>